<dbReference type="CDD" id="cd03396">
    <property type="entry name" value="PAP2_like_6"/>
    <property type="match status" value="1"/>
</dbReference>
<comment type="caution">
    <text evidence="3">The sequence shown here is derived from an EMBL/GenBank/DDBJ whole genome shotgun (WGS) entry which is preliminary data.</text>
</comment>
<evidence type="ECO:0000313" key="3">
    <source>
        <dbReference type="EMBL" id="HIW79623.1"/>
    </source>
</evidence>
<reference evidence="3" key="1">
    <citation type="journal article" date="2021" name="PeerJ">
        <title>Extensive microbial diversity within the chicken gut microbiome revealed by metagenomics and culture.</title>
        <authorList>
            <person name="Gilroy R."/>
            <person name="Ravi A."/>
            <person name="Getino M."/>
            <person name="Pursley I."/>
            <person name="Horton D.L."/>
            <person name="Alikhan N.F."/>
            <person name="Baker D."/>
            <person name="Gharbi K."/>
            <person name="Hall N."/>
            <person name="Watson M."/>
            <person name="Adriaenssens E.M."/>
            <person name="Foster-Nyarko E."/>
            <person name="Jarju S."/>
            <person name="Secka A."/>
            <person name="Antonio M."/>
            <person name="Oren A."/>
            <person name="Chaudhuri R.R."/>
            <person name="La Ragione R."/>
            <person name="Hildebrand F."/>
            <person name="Pallen M.J."/>
        </authorList>
    </citation>
    <scope>NUCLEOTIDE SEQUENCE</scope>
    <source>
        <strain evidence="3">ChiSxjej5B17-1746</strain>
    </source>
</reference>
<keyword evidence="1" id="KW-1133">Transmembrane helix</keyword>
<feature type="transmembrane region" description="Helical" evidence="1">
    <location>
        <begin position="65"/>
        <end position="81"/>
    </location>
</feature>
<feature type="domain" description="Phosphatidic acid phosphatase type 2/haloperoxidase" evidence="2">
    <location>
        <begin position="96"/>
        <end position="224"/>
    </location>
</feature>
<feature type="transmembrane region" description="Helical" evidence="1">
    <location>
        <begin position="201"/>
        <end position="222"/>
    </location>
</feature>
<evidence type="ECO:0000259" key="2">
    <source>
        <dbReference type="Pfam" id="PF01569"/>
    </source>
</evidence>
<proteinExistence type="predicted"/>
<dbReference type="InterPro" id="IPR000326">
    <property type="entry name" value="PAP2/HPO"/>
</dbReference>
<gene>
    <name evidence="3" type="ORF">H9874_10850</name>
</gene>
<feature type="transmembrane region" description="Helical" evidence="1">
    <location>
        <begin position="177"/>
        <end position="195"/>
    </location>
</feature>
<keyword evidence="1" id="KW-0472">Membrane</keyword>
<evidence type="ECO:0000256" key="1">
    <source>
        <dbReference type="SAM" id="Phobius"/>
    </source>
</evidence>
<feature type="transmembrane region" description="Helical" evidence="1">
    <location>
        <begin position="93"/>
        <end position="111"/>
    </location>
</feature>
<keyword evidence="1" id="KW-0812">Transmembrane</keyword>
<evidence type="ECO:0000313" key="4">
    <source>
        <dbReference type="Proteomes" id="UP000824264"/>
    </source>
</evidence>
<name>A0A9D1R181_9BACT</name>
<dbReference type="SUPFAM" id="SSF48317">
    <property type="entry name" value="Acid phosphatase/Vanadium-dependent haloperoxidase"/>
    <property type="match status" value="1"/>
</dbReference>
<dbReference type="AlphaFoldDB" id="A0A9D1R181"/>
<reference evidence="3" key="2">
    <citation type="submission" date="2021-04" db="EMBL/GenBank/DDBJ databases">
        <authorList>
            <person name="Gilroy R."/>
        </authorList>
    </citation>
    <scope>NUCLEOTIDE SEQUENCE</scope>
    <source>
        <strain evidence="3">ChiSxjej5B17-1746</strain>
    </source>
</reference>
<dbReference type="Proteomes" id="UP000824264">
    <property type="component" value="Unassembled WGS sequence"/>
</dbReference>
<dbReference type="Pfam" id="PF01569">
    <property type="entry name" value="PAP2"/>
    <property type="match status" value="1"/>
</dbReference>
<accession>A0A9D1R181</accession>
<organism evidence="3 4">
    <name type="scientific">Candidatus Bilophila faecipullorum</name>
    <dbReference type="NCBI Taxonomy" id="2838482"/>
    <lineage>
        <taxon>Bacteria</taxon>
        <taxon>Pseudomonadati</taxon>
        <taxon>Thermodesulfobacteriota</taxon>
        <taxon>Desulfovibrionia</taxon>
        <taxon>Desulfovibrionales</taxon>
        <taxon>Desulfovibrionaceae</taxon>
        <taxon>Bilophila</taxon>
    </lineage>
</organism>
<dbReference type="Gene3D" id="1.20.144.10">
    <property type="entry name" value="Phosphatidic acid phosphatase type 2/haloperoxidase"/>
    <property type="match status" value="1"/>
</dbReference>
<protein>
    <submittedName>
        <fullName evidence="3">Phosphatase PAP2 family protein</fullName>
    </submittedName>
</protein>
<dbReference type="EMBL" id="DXGI01000404">
    <property type="protein sequence ID" value="HIW79623.1"/>
    <property type="molecule type" value="Genomic_DNA"/>
</dbReference>
<sequence length="244" mass="26591">MTRKMIGGQLVAGMILLGLVAAMESFTDWDMALQRLWFDSDTHEWLVSADLHRHLTWVFYKGPKALLIVLGVGCVAGALVGRRLGLSPGLRRSCLLLACGLAFVPLLLGGAKRFTDVYCPQQLEAFGGSYARQGVLECRNPANEGRSRGKCFPAGHASGGFALMMLFFAFPRRLRWFGLALGLAVGWWMGLYQMLRGQHFLSHTLFTMIGAWMIIVLIAAILPEAERPAGGPLRRSAGPASPSG</sequence>
<dbReference type="InterPro" id="IPR036938">
    <property type="entry name" value="PAP2/HPO_sf"/>
</dbReference>